<organism evidence="1 2">
    <name type="scientific">Neocallimastix californiae</name>
    <dbReference type="NCBI Taxonomy" id="1754190"/>
    <lineage>
        <taxon>Eukaryota</taxon>
        <taxon>Fungi</taxon>
        <taxon>Fungi incertae sedis</taxon>
        <taxon>Chytridiomycota</taxon>
        <taxon>Chytridiomycota incertae sedis</taxon>
        <taxon>Neocallimastigomycetes</taxon>
        <taxon>Neocallimastigales</taxon>
        <taxon>Neocallimastigaceae</taxon>
        <taxon>Neocallimastix</taxon>
    </lineage>
</organism>
<evidence type="ECO:0000313" key="1">
    <source>
        <dbReference type="EMBL" id="ORY67877.1"/>
    </source>
</evidence>
<dbReference type="AlphaFoldDB" id="A0A1Y2E8W5"/>
<protein>
    <recommendedName>
        <fullName evidence="3">Protein kinase domain-containing protein</fullName>
    </recommendedName>
</protein>
<dbReference type="EMBL" id="MCOG01000048">
    <property type="protein sequence ID" value="ORY67877.1"/>
    <property type="molecule type" value="Genomic_DNA"/>
</dbReference>
<reference evidence="1 2" key="1">
    <citation type="submission" date="2016-08" db="EMBL/GenBank/DDBJ databases">
        <title>A Parts List for Fungal Cellulosomes Revealed by Comparative Genomics.</title>
        <authorList>
            <consortium name="DOE Joint Genome Institute"/>
            <person name="Haitjema C.H."/>
            <person name="Gilmore S.P."/>
            <person name="Henske J.K."/>
            <person name="Solomon K.V."/>
            <person name="De Groot R."/>
            <person name="Kuo A."/>
            <person name="Mondo S.J."/>
            <person name="Salamov A.A."/>
            <person name="Labutti K."/>
            <person name="Zhao Z."/>
            <person name="Chiniquy J."/>
            <person name="Barry K."/>
            <person name="Brewer H.M."/>
            <person name="Purvine S.O."/>
            <person name="Wright A.T."/>
            <person name="Boxma B."/>
            <person name="Van Alen T."/>
            <person name="Hackstein J.H."/>
            <person name="Baker S.E."/>
            <person name="Grigoriev I.V."/>
            <person name="O'Malley M.A."/>
        </authorList>
    </citation>
    <scope>NUCLEOTIDE SEQUENCE [LARGE SCALE GENOMIC DNA]</scope>
    <source>
        <strain evidence="1 2">G1</strain>
    </source>
</reference>
<comment type="caution">
    <text evidence="1">The sequence shown here is derived from an EMBL/GenBank/DDBJ whole genome shotgun (WGS) entry which is preliminary data.</text>
</comment>
<dbReference type="Proteomes" id="UP000193920">
    <property type="component" value="Unassembled WGS sequence"/>
</dbReference>
<keyword evidence="2" id="KW-1185">Reference proteome</keyword>
<evidence type="ECO:0008006" key="3">
    <source>
        <dbReference type="Google" id="ProtNLM"/>
    </source>
</evidence>
<dbReference type="STRING" id="1754190.A0A1Y2E8W5"/>
<evidence type="ECO:0000313" key="2">
    <source>
        <dbReference type="Proteomes" id="UP000193920"/>
    </source>
</evidence>
<accession>A0A1Y2E8W5</accession>
<name>A0A1Y2E8W5_9FUNG</name>
<dbReference type="OrthoDB" id="10547647at2759"/>
<sequence length="394" mass="45551">MERISSIKLLRNIYYYSEENIIYISDEDNHSLTKNDITEYIKSFVSINGEGNIFNLIPLGSRLTIWLDYYLDYEMAQKNPPDKEKNSILYLSNYLHDYFEDEELGEYSLSINTPGNIICFQSFSYYCINQLVQILFKHMKKIGKNYFKKNDNSSGSMTSLSKNRRSSVQPSNICDEIVLASGNKNRTSLPSDKLIETEDPFYVEKQKLNTTLLLETETSSEETPTTITHSSVDVSSDNLMIIPKLFSVYINKNYIKDERFIPSEKYKYKILKELVSTAHAQLYLVTEKGINERGGFSRGSLNLNDFNSNSEINYCETLSSSQISEQEIQTGSETSNIPLSHRKLVLKVIHLTNDKNLITSQSEKKYKKTIKEALFLRELNHDNIQKFITSWVNK</sequence>
<proteinExistence type="predicted"/>
<gene>
    <name evidence="1" type="ORF">LY90DRAFT_667724</name>
</gene>